<feature type="compositionally biased region" description="Basic residues" evidence="1">
    <location>
        <begin position="221"/>
        <end position="234"/>
    </location>
</feature>
<proteinExistence type="predicted"/>
<keyword evidence="3" id="KW-1185">Reference proteome</keyword>
<organism evidence="2 3">
    <name type="scientific">Prorocentrum cordatum</name>
    <dbReference type="NCBI Taxonomy" id="2364126"/>
    <lineage>
        <taxon>Eukaryota</taxon>
        <taxon>Sar</taxon>
        <taxon>Alveolata</taxon>
        <taxon>Dinophyceae</taxon>
        <taxon>Prorocentrales</taxon>
        <taxon>Prorocentraceae</taxon>
        <taxon>Prorocentrum</taxon>
    </lineage>
</organism>
<accession>A0ABN9PY78</accession>
<evidence type="ECO:0000256" key="1">
    <source>
        <dbReference type="SAM" id="MobiDB-lite"/>
    </source>
</evidence>
<sequence length="288" mass="30017">MDDGSKKMFKPVNLGASAEAAQAIGQSSPSGKHSPHAAAAVSSERAPGPSTSYYLPAATFSTATSIARETPRQSSLNCDAIGVVHAGSRVIVSGIRAQPHLNGQLGTAVEFDSAEERWKVVMDDGSRKMFRPGSLTACEHMPAPVRADAEPRQATASCTREGGIATEAGGAPALTAIQPGSRVAVSGTGAPVRLHGQVGTAVEFDEHEDRWSVALDDGSQHRARRGGLARRRVRPPSAASPERPARHGRGVRRGRGAMEGGDGRRERQDVQARQCDESPACGAGSSCV</sequence>
<comment type="caution">
    <text evidence="2">The sequence shown here is derived from an EMBL/GenBank/DDBJ whole genome shotgun (WGS) entry which is preliminary data.</text>
</comment>
<reference evidence="2" key="1">
    <citation type="submission" date="2023-10" db="EMBL/GenBank/DDBJ databases">
        <authorList>
            <person name="Chen Y."/>
            <person name="Shah S."/>
            <person name="Dougan E. K."/>
            <person name="Thang M."/>
            <person name="Chan C."/>
        </authorList>
    </citation>
    <scope>NUCLEOTIDE SEQUENCE [LARGE SCALE GENOMIC DNA]</scope>
</reference>
<name>A0ABN9PY78_9DINO</name>
<dbReference type="EMBL" id="CAUYUJ010001671">
    <property type="protein sequence ID" value="CAK0797088.1"/>
    <property type="molecule type" value="Genomic_DNA"/>
</dbReference>
<evidence type="ECO:0000313" key="2">
    <source>
        <dbReference type="EMBL" id="CAK0797088.1"/>
    </source>
</evidence>
<feature type="region of interest" description="Disordered" evidence="1">
    <location>
        <begin position="215"/>
        <end position="288"/>
    </location>
</feature>
<protein>
    <submittedName>
        <fullName evidence="2">Uncharacterized protein</fullName>
    </submittedName>
</protein>
<feature type="compositionally biased region" description="Basic and acidic residues" evidence="1">
    <location>
        <begin position="261"/>
        <end position="276"/>
    </location>
</feature>
<feature type="compositionally biased region" description="Basic residues" evidence="1">
    <location>
        <begin position="246"/>
        <end position="255"/>
    </location>
</feature>
<dbReference type="Proteomes" id="UP001189429">
    <property type="component" value="Unassembled WGS sequence"/>
</dbReference>
<gene>
    <name evidence="2" type="ORF">PCOR1329_LOCUS6271</name>
</gene>
<evidence type="ECO:0000313" key="3">
    <source>
        <dbReference type="Proteomes" id="UP001189429"/>
    </source>
</evidence>
<feature type="region of interest" description="Disordered" evidence="1">
    <location>
        <begin position="19"/>
        <end position="49"/>
    </location>
</feature>